<accession>A0A9W6T7N5</accession>
<protein>
    <submittedName>
        <fullName evidence="2">Unnamed protein product</fullName>
    </submittedName>
</protein>
<organism evidence="2 3">
    <name type="scientific">Candida boidinii</name>
    <name type="common">Yeast</name>
    <dbReference type="NCBI Taxonomy" id="5477"/>
    <lineage>
        <taxon>Eukaryota</taxon>
        <taxon>Fungi</taxon>
        <taxon>Dikarya</taxon>
        <taxon>Ascomycota</taxon>
        <taxon>Saccharomycotina</taxon>
        <taxon>Pichiomycetes</taxon>
        <taxon>Pichiales</taxon>
        <taxon>Pichiaceae</taxon>
        <taxon>Ogataea</taxon>
        <taxon>Ogataea/Candida clade</taxon>
    </lineage>
</organism>
<comment type="caution">
    <text evidence="2">The sequence shown here is derived from an EMBL/GenBank/DDBJ whole genome shotgun (WGS) entry which is preliminary data.</text>
</comment>
<name>A0A9W6T7N5_CANBO</name>
<dbReference type="AlphaFoldDB" id="A0A9W6T7N5"/>
<gene>
    <name evidence="2" type="ORF">Cboi02_000568800</name>
</gene>
<evidence type="ECO:0000313" key="2">
    <source>
        <dbReference type="EMBL" id="GME77999.1"/>
    </source>
</evidence>
<evidence type="ECO:0000256" key="1">
    <source>
        <dbReference type="SAM" id="MobiDB-lite"/>
    </source>
</evidence>
<dbReference type="EMBL" id="BSXN01002910">
    <property type="protein sequence ID" value="GME77999.1"/>
    <property type="molecule type" value="Genomic_DNA"/>
</dbReference>
<keyword evidence="3" id="KW-1185">Reference proteome</keyword>
<evidence type="ECO:0000313" key="3">
    <source>
        <dbReference type="Proteomes" id="UP001165120"/>
    </source>
</evidence>
<dbReference type="Proteomes" id="UP001165120">
    <property type="component" value="Unassembled WGS sequence"/>
</dbReference>
<sequence length="431" mass="48707">MHNLNPFLQKSIIISSLTKYLDNLTKKANNTKKIFTNNNNNNNLLENINNSNNNINTSTNTNTDLTNNNTTNNNTNNTNTTSIDLQYNDSQLNNNININSHINDSQDMYDEFDEFDDIDSKYNNHTTNIINPIPSTTTNNLNSFSNFSSTANKYSKRKDDLQKIRIPTDIAHSVLPLTTYQHSLKLLKNSKNSNDGNGNNNNSGKCSTEDDDNVPASFPINHHEVHINDISTSSVVVSYNFENYCKIAIFPSSTDFYSKRHFNPILEKKIKSLSNKSQQPIWSFFTAIKAMFTRQDLYSGEYYQHNALVTTRNSPSSLNSSSSSSPFTSSPYKIREGDITRSLVNEAQCFIWITSETYVAVELLGTTINRILVKVNGVVWHQISSGRMNEREIVIVGGLSPLSQYDIEFINVNTENELELLAITTIKKEAN</sequence>
<reference evidence="2" key="1">
    <citation type="submission" date="2023-04" db="EMBL/GenBank/DDBJ databases">
        <title>Candida boidinii NBRC 10035.</title>
        <authorList>
            <person name="Ichikawa N."/>
            <person name="Sato H."/>
            <person name="Tonouchi N."/>
        </authorList>
    </citation>
    <scope>NUCLEOTIDE SEQUENCE</scope>
    <source>
        <strain evidence="2">NBRC 10035</strain>
    </source>
</reference>
<feature type="region of interest" description="Disordered" evidence="1">
    <location>
        <begin position="188"/>
        <end position="213"/>
    </location>
</feature>
<feature type="compositionally biased region" description="Low complexity" evidence="1">
    <location>
        <begin position="188"/>
        <end position="205"/>
    </location>
</feature>
<proteinExistence type="predicted"/>